<dbReference type="InterPro" id="IPR051547">
    <property type="entry name" value="TDP2-like"/>
</dbReference>
<gene>
    <name evidence="9" type="ORF">ACCQ42_05255</name>
</gene>
<keyword evidence="5" id="KW-0227">DNA damage</keyword>
<dbReference type="EMBL" id="JBGMEF010000018">
    <property type="protein sequence ID" value="MFO3667174.1"/>
    <property type="molecule type" value="Genomic_DNA"/>
</dbReference>
<keyword evidence="4" id="KW-0479">Metal-binding</keyword>
<evidence type="ECO:0000256" key="3">
    <source>
        <dbReference type="ARBA" id="ARBA00022722"/>
    </source>
</evidence>
<comment type="cofactor">
    <cofactor evidence="2">
        <name>Mg(2+)</name>
        <dbReference type="ChEBI" id="CHEBI:18420"/>
    </cofactor>
</comment>
<sequence>MLQEVDSDSKRTYHINEVEFFDNKLDGISTFAYNYKVNFVPIPFPPMGEVNSGIYTNSKYQIESSFRYQQPIPHKWPVRLANLKRGFNASYLPIEGTDKQLVLVNAHLDAYESGSNGRLAQTKQILAFMAEEYKKGNYVIVGGDFNQELREGHKTDTPEDMWHPSPFPYEYMSDDFKTVFDENTNSSRLNHKPYDPNDSYECIIDGFIVSKNVTVNKVEGQKLGFVNSDHNPVLLEFKLEKENK</sequence>
<evidence type="ECO:0000256" key="6">
    <source>
        <dbReference type="ARBA" id="ARBA00022801"/>
    </source>
</evidence>
<evidence type="ECO:0000256" key="4">
    <source>
        <dbReference type="ARBA" id="ARBA00022723"/>
    </source>
</evidence>
<proteinExistence type="predicted"/>
<keyword evidence="10" id="KW-1185">Reference proteome</keyword>
<organism evidence="9 10">
    <name type="scientific">Anaerococcus kampingae</name>
    <dbReference type="NCBI Taxonomy" id="3115614"/>
    <lineage>
        <taxon>Bacteria</taxon>
        <taxon>Bacillati</taxon>
        <taxon>Bacillota</taxon>
        <taxon>Tissierellia</taxon>
        <taxon>Tissierellales</taxon>
        <taxon>Peptoniphilaceae</taxon>
        <taxon>Anaerococcus</taxon>
    </lineage>
</organism>
<name>A0ABW9ME44_9FIRM</name>
<dbReference type="SUPFAM" id="SSF56219">
    <property type="entry name" value="DNase I-like"/>
    <property type="match status" value="1"/>
</dbReference>
<keyword evidence="6" id="KW-0378">Hydrolase</keyword>
<evidence type="ECO:0000313" key="9">
    <source>
        <dbReference type="EMBL" id="MFO3667174.1"/>
    </source>
</evidence>
<keyword evidence="8" id="KW-0234">DNA repair</keyword>
<keyword evidence="3" id="KW-0540">Nuclease</keyword>
<evidence type="ECO:0000313" key="10">
    <source>
        <dbReference type="Proteomes" id="UP001637994"/>
    </source>
</evidence>
<protein>
    <recommendedName>
        <fullName evidence="11">Endonuclease</fullName>
    </recommendedName>
</protein>
<dbReference type="InterPro" id="IPR036691">
    <property type="entry name" value="Endo/exonu/phosph_ase_sf"/>
</dbReference>
<evidence type="ECO:0000256" key="7">
    <source>
        <dbReference type="ARBA" id="ARBA00022842"/>
    </source>
</evidence>
<evidence type="ECO:0000256" key="8">
    <source>
        <dbReference type="ARBA" id="ARBA00023204"/>
    </source>
</evidence>
<dbReference type="PANTHER" id="PTHR15822">
    <property type="entry name" value="TRAF AND TNF RECEPTOR-ASSOCIATED PROTEIN"/>
    <property type="match status" value="1"/>
</dbReference>
<comment type="caution">
    <text evidence="9">The sequence shown here is derived from an EMBL/GenBank/DDBJ whole genome shotgun (WGS) entry which is preliminary data.</text>
</comment>
<comment type="cofactor">
    <cofactor evidence="1">
        <name>Mn(2+)</name>
        <dbReference type="ChEBI" id="CHEBI:29035"/>
    </cofactor>
</comment>
<dbReference type="Proteomes" id="UP001637994">
    <property type="component" value="Unassembled WGS sequence"/>
</dbReference>
<evidence type="ECO:0000256" key="1">
    <source>
        <dbReference type="ARBA" id="ARBA00001936"/>
    </source>
</evidence>
<reference evidence="9 10" key="1">
    <citation type="journal article" date="2025" name="Anaerobe">
        <title>Description of Anaerococcus kampingiae sp. nov., Anaerococcus groningensis sp. nov., Anaerococcus martiniensis sp. nov., and Anaerococcus cruorum sp. nov., isolated from human clinical specimens.</title>
        <authorList>
            <person name="Boiten K.E."/>
            <person name="Meijer J."/>
            <person name="van Wezel E.M."/>
            <person name="Veloo A.C.M."/>
        </authorList>
    </citation>
    <scope>NUCLEOTIDE SEQUENCE [LARGE SCALE GENOMIC DNA]</scope>
    <source>
        <strain evidence="9 10">ENR0874</strain>
    </source>
</reference>
<evidence type="ECO:0000256" key="2">
    <source>
        <dbReference type="ARBA" id="ARBA00001946"/>
    </source>
</evidence>
<evidence type="ECO:0008006" key="11">
    <source>
        <dbReference type="Google" id="ProtNLM"/>
    </source>
</evidence>
<dbReference type="RefSeq" id="WP_410035599.1">
    <property type="nucleotide sequence ID" value="NZ_JBGMEF010000018.1"/>
</dbReference>
<evidence type="ECO:0000256" key="5">
    <source>
        <dbReference type="ARBA" id="ARBA00022763"/>
    </source>
</evidence>
<dbReference type="Gene3D" id="3.60.10.10">
    <property type="entry name" value="Endonuclease/exonuclease/phosphatase"/>
    <property type="match status" value="1"/>
</dbReference>
<keyword evidence="7" id="KW-0460">Magnesium</keyword>
<accession>A0ABW9ME44</accession>
<dbReference type="PANTHER" id="PTHR15822:SF4">
    <property type="entry name" value="TYROSYL-DNA PHOSPHODIESTERASE 2"/>
    <property type="match status" value="1"/>
</dbReference>